<gene>
    <name evidence="2" type="ORF">V6N11_010120</name>
</gene>
<name>A0ABR2PDR5_9ROSI</name>
<organism evidence="2 3">
    <name type="scientific">Hibiscus sabdariffa</name>
    <name type="common">roselle</name>
    <dbReference type="NCBI Taxonomy" id="183260"/>
    <lineage>
        <taxon>Eukaryota</taxon>
        <taxon>Viridiplantae</taxon>
        <taxon>Streptophyta</taxon>
        <taxon>Embryophyta</taxon>
        <taxon>Tracheophyta</taxon>
        <taxon>Spermatophyta</taxon>
        <taxon>Magnoliopsida</taxon>
        <taxon>eudicotyledons</taxon>
        <taxon>Gunneridae</taxon>
        <taxon>Pentapetalae</taxon>
        <taxon>rosids</taxon>
        <taxon>malvids</taxon>
        <taxon>Malvales</taxon>
        <taxon>Malvaceae</taxon>
        <taxon>Malvoideae</taxon>
        <taxon>Hibiscus</taxon>
    </lineage>
</organism>
<evidence type="ECO:0000313" key="3">
    <source>
        <dbReference type="Proteomes" id="UP001396334"/>
    </source>
</evidence>
<feature type="region of interest" description="Disordered" evidence="1">
    <location>
        <begin position="278"/>
        <end position="377"/>
    </location>
</feature>
<accession>A0ABR2PDR5</accession>
<sequence>MDYSRSSEKQPAELYGPWMVASSRMRRNVAQVSKTRAGFNGSGSGSHFEVLQDDTPADRNEVVVKEGSGRGLDLGDRNEGPGLRAVEQQPRITKNAAYCWSEECTSVLELDHNHTGALMLRAQTLVTLKEYNSALFDVNRLIELNPSSEVYHNLQARLRTQVVYPGSRSFSTILCLFVVVSKVISSFGSNRKALTPIPESEEEFEEEEEEHGQPCTSEKGDEQDDGNEDIIPAVLEDLNAQLHEGRVKAVMISPKKPNVKKSSEREIDCKSMPEINTRVAAPQEPNSNVYPGIPEPESHSEQKNVSQRMDVPIEQGTKDSKGWQAIPKPKGHSALDYARWDKVQDDSSDDDEDDDEEDDSRPQYRFRVRTVGMRPVK</sequence>
<proteinExistence type="predicted"/>
<dbReference type="Proteomes" id="UP001396334">
    <property type="component" value="Unassembled WGS sequence"/>
</dbReference>
<comment type="caution">
    <text evidence="2">The sequence shown here is derived from an EMBL/GenBank/DDBJ whole genome shotgun (WGS) entry which is preliminary data.</text>
</comment>
<feature type="compositionally biased region" description="Acidic residues" evidence="1">
    <location>
        <begin position="346"/>
        <end position="359"/>
    </location>
</feature>
<dbReference type="EMBL" id="JBBPBN010000063">
    <property type="protein sequence ID" value="KAK8986564.1"/>
    <property type="molecule type" value="Genomic_DNA"/>
</dbReference>
<dbReference type="PANTHER" id="PTHR47541">
    <property type="entry name" value="TETRATRICOPEPTIDE REPEAT (TPR)-LIKE SUPERFAMILY PROTEIN"/>
    <property type="match status" value="1"/>
</dbReference>
<feature type="region of interest" description="Disordered" evidence="1">
    <location>
        <begin position="195"/>
        <end position="227"/>
    </location>
</feature>
<evidence type="ECO:0000256" key="1">
    <source>
        <dbReference type="SAM" id="MobiDB-lite"/>
    </source>
</evidence>
<protein>
    <submittedName>
        <fullName evidence="2">Uncharacterized protein</fullName>
    </submittedName>
</protein>
<feature type="compositionally biased region" description="Acidic residues" evidence="1">
    <location>
        <begin position="199"/>
        <end position="210"/>
    </location>
</feature>
<reference evidence="2 3" key="1">
    <citation type="journal article" date="2024" name="G3 (Bethesda)">
        <title>Genome assembly of Hibiscus sabdariffa L. provides insights into metabolisms of medicinal natural products.</title>
        <authorList>
            <person name="Kim T."/>
        </authorList>
    </citation>
    <scope>NUCLEOTIDE SEQUENCE [LARGE SCALE GENOMIC DNA]</scope>
    <source>
        <strain evidence="2">TK-2024</strain>
        <tissue evidence="2">Old leaves</tissue>
    </source>
</reference>
<dbReference type="InterPro" id="IPR011990">
    <property type="entry name" value="TPR-like_helical_dom_sf"/>
</dbReference>
<dbReference type="SUPFAM" id="SSF48452">
    <property type="entry name" value="TPR-like"/>
    <property type="match status" value="1"/>
</dbReference>
<dbReference type="PANTHER" id="PTHR47541:SF1">
    <property type="entry name" value="TETRATRICOPEPTIDE REPEAT (TPR)-LIKE SUPERFAMILY PROTEIN"/>
    <property type="match status" value="1"/>
</dbReference>
<evidence type="ECO:0000313" key="2">
    <source>
        <dbReference type="EMBL" id="KAK8986564.1"/>
    </source>
</evidence>
<dbReference type="Gene3D" id="1.25.40.10">
    <property type="entry name" value="Tetratricopeptide repeat domain"/>
    <property type="match status" value="1"/>
</dbReference>
<keyword evidence="3" id="KW-1185">Reference proteome</keyword>